<name>A0A915J7W1_ROMCU</name>
<protein>
    <submittedName>
        <fullName evidence="2">Uncharacterized protein</fullName>
    </submittedName>
</protein>
<proteinExistence type="predicted"/>
<dbReference type="Proteomes" id="UP000887565">
    <property type="component" value="Unplaced"/>
</dbReference>
<evidence type="ECO:0000313" key="2">
    <source>
        <dbReference type="WBParaSite" id="nRc.2.0.1.t21829-RA"/>
    </source>
</evidence>
<organism evidence="1 2">
    <name type="scientific">Romanomermis culicivorax</name>
    <name type="common">Nematode worm</name>
    <dbReference type="NCBI Taxonomy" id="13658"/>
    <lineage>
        <taxon>Eukaryota</taxon>
        <taxon>Metazoa</taxon>
        <taxon>Ecdysozoa</taxon>
        <taxon>Nematoda</taxon>
        <taxon>Enoplea</taxon>
        <taxon>Dorylaimia</taxon>
        <taxon>Mermithida</taxon>
        <taxon>Mermithoidea</taxon>
        <taxon>Mermithidae</taxon>
        <taxon>Romanomermis</taxon>
    </lineage>
</organism>
<dbReference type="WBParaSite" id="nRc.2.0.1.t21829-RA">
    <property type="protein sequence ID" value="nRc.2.0.1.t21829-RA"/>
    <property type="gene ID" value="nRc.2.0.1.g21829"/>
</dbReference>
<accession>A0A915J7W1</accession>
<dbReference type="AlphaFoldDB" id="A0A915J7W1"/>
<keyword evidence="1" id="KW-1185">Reference proteome</keyword>
<reference evidence="2" key="1">
    <citation type="submission" date="2022-11" db="UniProtKB">
        <authorList>
            <consortium name="WormBaseParasite"/>
        </authorList>
    </citation>
    <scope>IDENTIFICATION</scope>
</reference>
<evidence type="ECO:0000313" key="1">
    <source>
        <dbReference type="Proteomes" id="UP000887565"/>
    </source>
</evidence>
<sequence>MRLGTVSAIPTAQTESKTTFNLGRENFIKNIRETGDPLLISLIFMRNDIFDDFVNLIIHRSHCTEKKTIQYE</sequence>